<dbReference type="RefSeq" id="WP_164056077.1">
    <property type="nucleotide sequence ID" value="NZ_CP048632.1"/>
</dbReference>
<proteinExistence type="predicted"/>
<dbReference type="Pfam" id="PF06791">
    <property type="entry name" value="TMP_2"/>
    <property type="match status" value="1"/>
</dbReference>
<sequence>MDIAQLGIEVQSGGVKSATNDLKQFTNASRVAERAAAGLSDASGKFSTSEIAGMAAAMGTVEKTSNAAAKALAAASLAAQRAGSVGASGVKSLGQASGAARAQVQNLSYQMQDIVTMMAMGQSPFMLLAQQLPQVTQNGGQLNGVLSAIKQTITGLISPLGLATTAFVLIGSAAVSYFTEWMSKGSESNKIAEEQARLIEAVADEWGKAVPALQAYVAALKDAKSAADLINVTNTLADNQWDLARQQVHNLNVEMGNTISLMTQAGAESETIYSFQKAWEDVTRAVSEGRQDLDAMKRVQDALASAISQTGVPALSGFETAFNDLSQTIAGATRQAATFREAAVQALLVGQNGPKLGELSPLFSENGRFYSGEDFTPRDAPTPSGRPLIELEGLPSVGGGRTKTAKQSGYETATASIAEQTRALQAQTAAQSTLNPLVSDYGYAVAKAKVETDLLLAAEKDKKAITPELTAQISAQAESYAQAVVEQNRLTEATKKATEAVNFVKNTTAGFINDLRDGLKNGESFWESFSNAALNVLDRITDKLLNDVMDAIFKVSNAGSSSGGGGFLSSLFGGLFGGKSASSYAGLSGGLFADGGYTGNASAKAVAGVVHGGEYVFSKKATDRIGIGNLDAMHRSAKGYAVGGYVGSSATVTPANNNVQAGGQSVVMIQLSPELVGQILQQAQGQTVQIVKQNNKNKNNLYQNGQAQNG</sequence>
<name>A0A7L5BDI8_9HYPH</name>
<evidence type="ECO:0000313" key="2">
    <source>
        <dbReference type="EMBL" id="QIB36886.1"/>
    </source>
</evidence>
<evidence type="ECO:0000313" key="3">
    <source>
        <dbReference type="Proteomes" id="UP000464865"/>
    </source>
</evidence>
<dbReference type="EMBL" id="CP048632">
    <property type="protein sequence ID" value="QIB36886.1"/>
    <property type="molecule type" value="Genomic_DNA"/>
</dbReference>
<dbReference type="Proteomes" id="UP000464865">
    <property type="component" value="Chromosome M15-11"/>
</dbReference>
<protein>
    <recommendedName>
        <fullName evidence="1">Bacteriophage tail tape measure N-terminal domain-containing protein</fullName>
    </recommendedName>
</protein>
<accession>A0A7L5BDI8</accession>
<organism evidence="2 3">
    <name type="scientific">Rhizobium oryzihabitans</name>
    <dbReference type="NCBI Taxonomy" id="2267833"/>
    <lineage>
        <taxon>Bacteria</taxon>
        <taxon>Pseudomonadati</taxon>
        <taxon>Pseudomonadota</taxon>
        <taxon>Alphaproteobacteria</taxon>
        <taxon>Hyphomicrobiales</taxon>
        <taxon>Rhizobiaceae</taxon>
        <taxon>Rhizobium/Agrobacterium group</taxon>
        <taxon>Rhizobium</taxon>
    </lineage>
</organism>
<reference evidence="2 3" key="1">
    <citation type="submission" date="2020-02" db="EMBL/GenBank/DDBJ databases">
        <title>Plant-Promoting Endophytic Bacterium Rhizobium oryzihabitans sp. nov., Isolated from the Root of Rice.</title>
        <authorList>
            <person name="zhao J."/>
            <person name="Zhang G."/>
        </authorList>
    </citation>
    <scope>NUCLEOTIDE SEQUENCE [LARGE SCALE GENOMIC DNA]</scope>
    <source>
        <strain evidence="2 3">M15</strain>
    </source>
</reference>
<evidence type="ECO:0000259" key="1">
    <source>
        <dbReference type="Pfam" id="PF06791"/>
    </source>
</evidence>
<keyword evidence="3" id="KW-1185">Reference proteome</keyword>
<dbReference type="InterPro" id="IPR009628">
    <property type="entry name" value="Phage_tape_measure_N"/>
</dbReference>
<gene>
    <name evidence="2" type="ORF">G3A56_01805</name>
</gene>
<feature type="domain" description="Bacteriophage tail tape measure N-terminal" evidence="1">
    <location>
        <begin position="91"/>
        <end position="177"/>
    </location>
</feature>
<dbReference type="KEGG" id="roy:G3A56_01805"/>
<dbReference type="AlphaFoldDB" id="A0A7L5BDI8"/>